<comment type="caution">
    <text evidence="7">The sequence shown here is derived from an EMBL/GenBank/DDBJ whole genome shotgun (WGS) entry which is preliminary data.</text>
</comment>
<dbReference type="SUPFAM" id="SSF52374">
    <property type="entry name" value="Nucleotidylyl transferase"/>
    <property type="match status" value="1"/>
</dbReference>
<dbReference type="InterPro" id="IPR023586">
    <property type="entry name" value="Ile-tRNA-ligase_type2"/>
</dbReference>
<gene>
    <name evidence="7" type="ORF">UY81_C0062G0005</name>
</gene>
<evidence type="ECO:0000313" key="8">
    <source>
        <dbReference type="Proteomes" id="UP000034290"/>
    </source>
</evidence>
<dbReference type="GO" id="GO:0005524">
    <property type="term" value="F:ATP binding"/>
    <property type="evidence" value="ECO:0007669"/>
    <property type="project" value="UniProtKB-KW"/>
</dbReference>
<dbReference type="EMBL" id="LCRM01000062">
    <property type="protein sequence ID" value="KKW34763.1"/>
    <property type="molecule type" value="Genomic_DNA"/>
</dbReference>
<evidence type="ECO:0000256" key="2">
    <source>
        <dbReference type="ARBA" id="ARBA00022741"/>
    </source>
</evidence>
<dbReference type="Pfam" id="PF00133">
    <property type="entry name" value="tRNA-synt_1"/>
    <property type="match status" value="1"/>
</dbReference>
<protein>
    <submittedName>
        <fullName evidence="7">Isoleucine-tRNA ligase</fullName>
    </submittedName>
</protein>
<dbReference type="GO" id="GO:0006428">
    <property type="term" value="P:isoleucyl-tRNA aminoacylation"/>
    <property type="evidence" value="ECO:0007669"/>
    <property type="project" value="TreeGrafter"/>
</dbReference>
<evidence type="ECO:0000256" key="5">
    <source>
        <dbReference type="ARBA" id="ARBA00023146"/>
    </source>
</evidence>
<name>A0A0G1XUA9_9BACT</name>
<dbReference type="Gene3D" id="3.40.50.620">
    <property type="entry name" value="HUPs"/>
    <property type="match status" value="1"/>
</dbReference>
<keyword evidence="2" id="KW-0547">Nucleotide-binding</keyword>
<evidence type="ECO:0000313" key="7">
    <source>
        <dbReference type="EMBL" id="KKW34763.1"/>
    </source>
</evidence>
<dbReference type="PANTHER" id="PTHR42780:SF1">
    <property type="entry name" value="ISOLEUCINE--TRNA LIGASE, CYTOPLASMIC"/>
    <property type="match status" value="1"/>
</dbReference>
<evidence type="ECO:0000256" key="1">
    <source>
        <dbReference type="ARBA" id="ARBA00022598"/>
    </source>
</evidence>
<keyword evidence="5" id="KW-0030">Aminoacyl-tRNA synthetase</keyword>
<keyword evidence="3" id="KW-0067">ATP-binding</keyword>
<dbReference type="PATRIC" id="fig|1618650.3.peg.593"/>
<dbReference type="InterPro" id="IPR014729">
    <property type="entry name" value="Rossmann-like_a/b/a_fold"/>
</dbReference>
<dbReference type="InterPro" id="IPR002300">
    <property type="entry name" value="aa-tRNA-synth_Ia"/>
</dbReference>
<evidence type="ECO:0000256" key="4">
    <source>
        <dbReference type="ARBA" id="ARBA00022917"/>
    </source>
</evidence>
<accession>A0A0G1XUA9</accession>
<sequence length="96" mass="11026">MPDKKAQEPKPAAPNFSQLETEVLERWRKDKIFQKTLDQTKQGQPFVFFEGPPTANGKPGIHHVLARAYKDVIPRYKTMQGFYVERKAGWDTHGLG</sequence>
<dbReference type="PANTHER" id="PTHR42780">
    <property type="entry name" value="SOLEUCYL-TRNA SYNTHETASE"/>
    <property type="match status" value="1"/>
</dbReference>
<evidence type="ECO:0000256" key="3">
    <source>
        <dbReference type="ARBA" id="ARBA00022840"/>
    </source>
</evidence>
<feature type="domain" description="Aminoacyl-tRNA synthetase class Ia" evidence="6">
    <location>
        <begin position="23"/>
        <end position="95"/>
    </location>
</feature>
<proteinExistence type="predicted"/>
<reference evidence="7 8" key="1">
    <citation type="journal article" date="2015" name="Nature">
        <title>rRNA introns, odd ribosomes, and small enigmatic genomes across a large radiation of phyla.</title>
        <authorList>
            <person name="Brown C.T."/>
            <person name="Hug L.A."/>
            <person name="Thomas B.C."/>
            <person name="Sharon I."/>
            <person name="Castelle C.J."/>
            <person name="Singh A."/>
            <person name="Wilkins M.J."/>
            <person name="Williams K.H."/>
            <person name="Banfield J.F."/>
        </authorList>
    </citation>
    <scope>NUCLEOTIDE SEQUENCE [LARGE SCALE GENOMIC DNA]</scope>
</reference>
<keyword evidence="4" id="KW-0648">Protein biosynthesis</keyword>
<dbReference type="AlphaFoldDB" id="A0A0G1XUA9"/>
<dbReference type="Proteomes" id="UP000034290">
    <property type="component" value="Unassembled WGS sequence"/>
</dbReference>
<keyword evidence="1 7" id="KW-0436">Ligase</keyword>
<dbReference type="GO" id="GO:0004822">
    <property type="term" value="F:isoleucine-tRNA ligase activity"/>
    <property type="evidence" value="ECO:0007669"/>
    <property type="project" value="InterPro"/>
</dbReference>
<organism evidence="7 8">
    <name type="scientific">Candidatus Giovannonibacteria bacterium GW2011_GWA2_53_7</name>
    <dbReference type="NCBI Taxonomy" id="1618650"/>
    <lineage>
        <taxon>Bacteria</taxon>
        <taxon>Candidatus Giovannoniibacteriota</taxon>
    </lineage>
</organism>
<evidence type="ECO:0000259" key="6">
    <source>
        <dbReference type="Pfam" id="PF00133"/>
    </source>
</evidence>